<feature type="region of interest" description="Disordered" evidence="1">
    <location>
        <begin position="39"/>
        <end position="80"/>
    </location>
</feature>
<proteinExistence type="predicted"/>
<feature type="compositionally biased region" description="Low complexity" evidence="1">
    <location>
        <begin position="209"/>
        <end position="218"/>
    </location>
</feature>
<dbReference type="EMBL" id="JARKIF010000002">
    <property type="protein sequence ID" value="KAJ7646650.1"/>
    <property type="molecule type" value="Genomic_DNA"/>
</dbReference>
<reference evidence="3" key="1">
    <citation type="submission" date="2023-03" db="EMBL/GenBank/DDBJ databases">
        <title>Massive genome expansion in bonnet fungi (Mycena s.s.) driven by repeated elements and novel gene families across ecological guilds.</title>
        <authorList>
            <consortium name="Lawrence Berkeley National Laboratory"/>
            <person name="Harder C.B."/>
            <person name="Miyauchi S."/>
            <person name="Viragh M."/>
            <person name="Kuo A."/>
            <person name="Thoen E."/>
            <person name="Andreopoulos B."/>
            <person name="Lu D."/>
            <person name="Skrede I."/>
            <person name="Drula E."/>
            <person name="Henrissat B."/>
            <person name="Morin E."/>
            <person name="Kohler A."/>
            <person name="Barry K."/>
            <person name="LaButti K."/>
            <person name="Morin E."/>
            <person name="Salamov A."/>
            <person name="Lipzen A."/>
            <person name="Mereny Z."/>
            <person name="Hegedus B."/>
            <person name="Baldrian P."/>
            <person name="Stursova M."/>
            <person name="Weitz H."/>
            <person name="Taylor A."/>
            <person name="Grigoriev I.V."/>
            <person name="Nagy L.G."/>
            <person name="Martin F."/>
            <person name="Kauserud H."/>
        </authorList>
    </citation>
    <scope>NUCLEOTIDE SEQUENCE</scope>
    <source>
        <strain evidence="3">9284</strain>
    </source>
</reference>
<gene>
    <name evidence="2" type="ORF">FB45DRAFT_860120</name>
    <name evidence="3" type="ORF">FB45DRAFT_860124</name>
</gene>
<name>A0AAD7CE26_9AGAR</name>
<feature type="region of interest" description="Disordered" evidence="1">
    <location>
        <begin position="157"/>
        <end position="218"/>
    </location>
</feature>
<feature type="region of interest" description="Disordered" evidence="1">
    <location>
        <begin position="259"/>
        <end position="289"/>
    </location>
</feature>
<sequence>MSLYKLVLPGAGAGSTPSFSSTDGVAISGTSTRLTSELPLLLSPTFGPTDDDRGNARRHSACPHNLPSSLTPSSSFSPASPHSVWRDSGCRCMRIEVLRAQTPQRPQQYYAPFHSPSPHYWPPPPPPPAFTLPLPQPVFNPAYTNLDFRNSFASTFVPETPLTNSTNSTSTSRSRKRKDPPPLPSGSENEQPSNRRRSDTSAPAVYGAPPRSSTSSTFPRRQWMSCLIRAGLGTGMRWLMQLTMHLLLSHKSSLYEENSCSSISKSRTRSERRRRARNRCHRTSGGDNFLKETGSSRHLELMLHQLELCEARFAYQLETCFRRILGKFRVLSQGSYQPGRRLQGRGKRDQQQCQEMRFPRQTHVLNRFTQEGKTDLWGVEPNMPKLPSNASEREFCASGTCITTTTQNACAIQMG</sequence>
<feature type="compositionally biased region" description="Low complexity" evidence="1">
    <location>
        <begin position="160"/>
        <end position="172"/>
    </location>
</feature>
<organism evidence="3 4">
    <name type="scientific">Roridomyces roridus</name>
    <dbReference type="NCBI Taxonomy" id="1738132"/>
    <lineage>
        <taxon>Eukaryota</taxon>
        <taxon>Fungi</taxon>
        <taxon>Dikarya</taxon>
        <taxon>Basidiomycota</taxon>
        <taxon>Agaricomycotina</taxon>
        <taxon>Agaricomycetes</taxon>
        <taxon>Agaricomycetidae</taxon>
        <taxon>Agaricales</taxon>
        <taxon>Marasmiineae</taxon>
        <taxon>Mycenaceae</taxon>
        <taxon>Roridomyces</taxon>
    </lineage>
</organism>
<protein>
    <submittedName>
        <fullName evidence="3">Uncharacterized protein</fullName>
    </submittedName>
</protein>
<evidence type="ECO:0000313" key="3">
    <source>
        <dbReference type="EMBL" id="KAJ7646650.1"/>
    </source>
</evidence>
<feature type="compositionally biased region" description="Basic residues" evidence="1">
    <location>
        <begin position="266"/>
        <end position="282"/>
    </location>
</feature>
<accession>A0AAD7CE26</accession>
<dbReference type="AlphaFoldDB" id="A0AAD7CE26"/>
<evidence type="ECO:0000313" key="2">
    <source>
        <dbReference type="EMBL" id="KAJ7646648.1"/>
    </source>
</evidence>
<feature type="compositionally biased region" description="Low complexity" evidence="1">
    <location>
        <begin position="67"/>
        <end position="80"/>
    </location>
</feature>
<dbReference type="Proteomes" id="UP001221142">
    <property type="component" value="Unassembled WGS sequence"/>
</dbReference>
<keyword evidence="4" id="KW-1185">Reference proteome</keyword>
<evidence type="ECO:0000256" key="1">
    <source>
        <dbReference type="SAM" id="MobiDB-lite"/>
    </source>
</evidence>
<dbReference type="EMBL" id="JARKIF010000002">
    <property type="protein sequence ID" value="KAJ7646648.1"/>
    <property type="molecule type" value="Genomic_DNA"/>
</dbReference>
<evidence type="ECO:0000313" key="4">
    <source>
        <dbReference type="Proteomes" id="UP001221142"/>
    </source>
</evidence>
<comment type="caution">
    <text evidence="3">The sequence shown here is derived from an EMBL/GenBank/DDBJ whole genome shotgun (WGS) entry which is preliminary data.</text>
</comment>